<name>H1Y7V0_9SPHI</name>
<dbReference type="SMART" id="SM00100">
    <property type="entry name" value="cNMP"/>
    <property type="match status" value="1"/>
</dbReference>
<dbReference type="PROSITE" id="PS50042">
    <property type="entry name" value="CNMP_BINDING_3"/>
    <property type="match status" value="1"/>
</dbReference>
<evidence type="ECO:0000256" key="2">
    <source>
        <dbReference type="ARBA" id="ARBA00023125"/>
    </source>
</evidence>
<reference evidence="6" key="1">
    <citation type="submission" date="2011-09" db="EMBL/GenBank/DDBJ databases">
        <title>The permanent draft genome of Mucilaginibacter paludis DSM 18603.</title>
        <authorList>
            <consortium name="US DOE Joint Genome Institute (JGI-PGF)"/>
            <person name="Lucas S."/>
            <person name="Han J."/>
            <person name="Lapidus A."/>
            <person name="Bruce D."/>
            <person name="Goodwin L."/>
            <person name="Pitluck S."/>
            <person name="Peters L."/>
            <person name="Kyrpides N."/>
            <person name="Mavromatis K."/>
            <person name="Ivanova N."/>
            <person name="Mikhailova N."/>
            <person name="Held B."/>
            <person name="Detter J.C."/>
            <person name="Tapia R."/>
            <person name="Han C."/>
            <person name="Land M."/>
            <person name="Hauser L."/>
            <person name="Markowitz V."/>
            <person name="Cheng J.-F."/>
            <person name="Hugenholtz P."/>
            <person name="Woyke T."/>
            <person name="Wu D."/>
            <person name="Tindall B."/>
            <person name="Brambilla E."/>
            <person name="Klenk H.-P."/>
            <person name="Eisen J.A."/>
        </authorList>
    </citation>
    <scope>NUCLEOTIDE SEQUENCE [LARGE SCALE GENOMIC DNA]</scope>
    <source>
        <strain evidence="6">DSM 18603</strain>
    </source>
</reference>
<keyword evidence="7" id="KW-1185">Reference proteome</keyword>
<sequence length="232" mass="26358">MKKAKSECDLKSCFLCRMCVKEWLPAVSANRKNFDVKKGEVIFKEGDPVTGVCFVYSGNVKVHKKWGKDKELIVRFANKGAIFGHRGLITPYYPISATALEPTTVCFFDLDFFNSTLKVNHDFTYNLLLFLSQDLQESEKRMRNLAHMSVKGRLAYSLLSLKNQFGLTEDGAINIDITRQDISSFAGATYETVFRTMNEMVAEKLVTLNGKNIFISNEEKLTELTTDSFLEQ</sequence>
<dbReference type="InterPro" id="IPR050397">
    <property type="entry name" value="Env_Response_Regulators"/>
</dbReference>
<dbReference type="STRING" id="714943.Mucpa_6383"/>
<dbReference type="Pfam" id="PF00027">
    <property type="entry name" value="cNMP_binding"/>
    <property type="match status" value="1"/>
</dbReference>
<organism evidence="6 7">
    <name type="scientific">Mucilaginibacter paludis DSM 18603</name>
    <dbReference type="NCBI Taxonomy" id="714943"/>
    <lineage>
        <taxon>Bacteria</taxon>
        <taxon>Pseudomonadati</taxon>
        <taxon>Bacteroidota</taxon>
        <taxon>Sphingobacteriia</taxon>
        <taxon>Sphingobacteriales</taxon>
        <taxon>Sphingobacteriaceae</taxon>
        <taxon>Mucilaginibacter</taxon>
    </lineage>
</organism>
<evidence type="ECO:0000259" key="4">
    <source>
        <dbReference type="PROSITE" id="PS50042"/>
    </source>
</evidence>
<feature type="domain" description="Cyclic nucleotide-binding" evidence="4">
    <location>
        <begin position="32"/>
        <end position="111"/>
    </location>
</feature>
<evidence type="ECO:0000259" key="5">
    <source>
        <dbReference type="PROSITE" id="PS51063"/>
    </source>
</evidence>
<accession>H1Y7V0</accession>
<dbReference type="InterPro" id="IPR012318">
    <property type="entry name" value="HTH_CRP"/>
</dbReference>
<evidence type="ECO:0000256" key="3">
    <source>
        <dbReference type="ARBA" id="ARBA00023163"/>
    </source>
</evidence>
<dbReference type="InterPro" id="IPR036388">
    <property type="entry name" value="WH-like_DNA-bd_sf"/>
</dbReference>
<dbReference type="SMART" id="SM00419">
    <property type="entry name" value="HTH_CRP"/>
    <property type="match status" value="1"/>
</dbReference>
<dbReference type="OrthoDB" id="9127033at2"/>
<dbReference type="Pfam" id="PF13545">
    <property type="entry name" value="HTH_Crp_2"/>
    <property type="match status" value="1"/>
</dbReference>
<protein>
    <submittedName>
        <fullName evidence="6">Transcriptional regulator, Crp/Fnr family</fullName>
    </submittedName>
</protein>
<dbReference type="SUPFAM" id="SSF46785">
    <property type="entry name" value="Winged helix' DNA-binding domain"/>
    <property type="match status" value="1"/>
</dbReference>
<evidence type="ECO:0000313" key="7">
    <source>
        <dbReference type="Proteomes" id="UP000002774"/>
    </source>
</evidence>
<proteinExistence type="predicted"/>
<dbReference type="RefSeq" id="WP_008512174.1">
    <property type="nucleotide sequence ID" value="NZ_CM001403.1"/>
</dbReference>
<dbReference type="InterPro" id="IPR000595">
    <property type="entry name" value="cNMP-bd_dom"/>
</dbReference>
<evidence type="ECO:0000313" key="6">
    <source>
        <dbReference type="EMBL" id="EHQ30436.1"/>
    </source>
</evidence>
<evidence type="ECO:0000256" key="1">
    <source>
        <dbReference type="ARBA" id="ARBA00023015"/>
    </source>
</evidence>
<dbReference type="Gene3D" id="2.60.120.10">
    <property type="entry name" value="Jelly Rolls"/>
    <property type="match status" value="1"/>
</dbReference>
<dbReference type="GO" id="GO:0003700">
    <property type="term" value="F:DNA-binding transcription factor activity"/>
    <property type="evidence" value="ECO:0007669"/>
    <property type="project" value="TreeGrafter"/>
</dbReference>
<dbReference type="InterPro" id="IPR018490">
    <property type="entry name" value="cNMP-bd_dom_sf"/>
</dbReference>
<dbReference type="EMBL" id="CM001403">
    <property type="protein sequence ID" value="EHQ30436.1"/>
    <property type="molecule type" value="Genomic_DNA"/>
</dbReference>
<dbReference type="Gene3D" id="1.10.10.10">
    <property type="entry name" value="Winged helix-like DNA-binding domain superfamily/Winged helix DNA-binding domain"/>
    <property type="match status" value="1"/>
</dbReference>
<gene>
    <name evidence="6" type="ORF">Mucpa_6383</name>
</gene>
<dbReference type="Proteomes" id="UP000002774">
    <property type="component" value="Chromosome"/>
</dbReference>
<dbReference type="CDD" id="cd00038">
    <property type="entry name" value="CAP_ED"/>
    <property type="match status" value="1"/>
</dbReference>
<keyword evidence="3" id="KW-0804">Transcription</keyword>
<dbReference type="SUPFAM" id="SSF51206">
    <property type="entry name" value="cAMP-binding domain-like"/>
    <property type="match status" value="1"/>
</dbReference>
<dbReference type="PANTHER" id="PTHR24567:SF74">
    <property type="entry name" value="HTH-TYPE TRANSCRIPTIONAL REGULATOR ARCR"/>
    <property type="match status" value="1"/>
</dbReference>
<dbReference type="eggNOG" id="COG0664">
    <property type="taxonomic scope" value="Bacteria"/>
</dbReference>
<feature type="domain" description="HTH crp-type" evidence="5">
    <location>
        <begin position="148"/>
        <end position="219"/>
    </location>
</feature>
<dbReference type="PANTHER" id="PTHR24567">
    <property type="entry name" value="CRP FAMILY TRANSCRIPTIONAL REGULATORY PROTEIN"/>
    <property type="match status" value="1"/>
</dbReference>
<keyword evidence="1" id="KW-0805">Transcription regulation</keyword>
<dbReference type="GO" id="GO:0005829">
    <property type="term" value="C:cytosol"/>
    <property type="evidence" value="ECO:0007669"/>
    <property type="project" value="TreeGrafter"/>
</dbReference>
<dbReference type="GO" id="GO:0003677">
    <property type="term" value="F:DNA binding"/>
    <property type="evidence" value="ECO:0007669"/>
    <property type="project" value="UniProtKB-KW"/>
</dbReference>
<dbReference type="HOGENOM" id="CLU_075053_0_3_10"/>
<dbReference type="PROSITE" id="PS51063">
    <property type="entry name" value="HTH_CRP_2"/>
    <property type="match status" value="1"/>
</dbReference>
<dbReference type="InterPro" id="IPR036390">
    <property type="entry name" value="WH_DNA-bd_sf"/>
</dbReference>
<dbReference type="InterPro" id="IPR014710">
    <property type="entry name" value="RmlC-like_jellyroll"/>
</dbReference>
<dbReference type="AlphaFoldDB" id="H1Y7V0"/>
<keyword evidence="2" id="KW-0238">DNA-binding</keyword>